<dbReference type="EMBL" id="KZ613518">
    <property type="protein sequence ID" value="PMD14887.1"/>
    <property type="molecule type" value="Genomic_DNA"/>
</dbReference>
<feature type="domain" description="Heterokaryon incompatibility" evidence="1">
    <location>
        <begin position="3"/>
        <end position="80"/>
    </location>
</feature>
<evidence type="ECO:0000313" key="3">
    <source>
        <dbReference type="Proteomes" id="UP000235672"/>
    </source>
</evidence>
<keyword evidence="3" id="KW-1185">Reference proteome</keyword>
<dbReference type="AlphaFoldDB" id="A0A2J6PLI5"/>
<feature type="non-terminal residue" evidence="2">
    <location>
        <position position="1"/>
    </location>
</feature>
<protein>
    <submittedName>
        <fullName evidence="2">Heterokaryon incompatibility</fullName>
    </submittedName>
</protein>
<sequence>PDYVALSYCWGDPSITHPIIVNDLPVQVTTNLEAALRALRHQKVETVWIDALCINQLDLLEQGLQIMRMGLIYSNASYVI</sequence>
<gene>
    <name evidence="2" type="ORF">NA56DRAFT_544909</name>
</gene>
<dbReference type="PANTHER" id="PTHR24148:SF73">
    <property type="entry name" value="HET DOMAIN PROTEIN (AFU_ORTHOLOGUE AFUA_8G01020)"/>
    <property type="match status" value="1"/>
</dbReference>
<organism evidence="2 3">
    <name type="scientific">Hyaloscypha hepaticicola</name>
    <dbReference type="NCBI Taxonomy" id="2082293"/>
    <lineage>
        <taxon>Eukaryota</taxon>
        <taxon>Fungi</taxon>
        <taxon>Dikarya</taxon>
        <taxon>Ascomycota</taxon>
        <taxon>Pezizomycotina</taxon>
        <taxon>Leotiomycetes</taxon>
        <taxon>Helotiales</taxon>
        <taxon>Hyaloscyphaceae</taxon>
        <taxon>Hyaloscypha</taxon>
    </lineage>
</organism>
<evidence type="ECO:0000313" key="2">
    <source>
        <dbReference type="EMBL" id="PMD14887.1"/>
    </source>
</evidence>
<dbReference type="STRING" id="1745343.A0A2J6PLI5"/>
<proteinExistence type="predicted"/>
<evidence type="ECO:0000259" key="1">
    <source>
        <dbReference type="Pfam" id="PF06985"/>
    </source>
</evidence>
<name>A0A2J6PLI5_9HELO</name>
<dbReference type="Pfam" id="PF06985">
    <property type="entry name" value="HET"/>
    <property type="match status" value="1"/>
</dbReference>
<dbReference type="InterPro" id="IPR052895">
    <property type="entry name" value="HetReg/Transcr_Mod"/>
</dbReference>
<dbReference type="Proteomes" id="UP000235672">
    <property type="component" value="Unassembled WGS sequence"/>
</dbReference>
<dbReference type="PANTHER" id="PTHR24148">
    <property type="entry name" value="ANKYRIN REPEAT DOMAIN-CONTAINING PROTEIN 39 HOMOLOG-RELATED"/>
    <property type="match status" value="1"/>
</dbReference>
<dbReference type="InterPro" id="IPR010730">
    <property type="entry name" value="HET"/>
</dbReference>
<accession>A0A2J6PLI5</accession>
<reference evidence="2 3" key="1">
    <citation type="submission" date="2016-05" db="EMBL/GenBank/DDBJ databases">
        <title>A degradative enzymes factory behind the ericoid mycorrhizal symbiosis.</title>
        <authorList>
            <consortium name="DOE Joint Genome Institute"/>
            <person name="Martino E."/>
            <person name="Morin E."/>
            <person name="Grelet G."/>
            <person name="Kuo A."/>
            <person name="Kohler A."/>
            <person name="Daghino S."/>
            <person name="Barry K."/>
            <person name="Choi C."/>
            <person name="Cichocki N."/>
            <person name="Clum A."/>
            <person name="Copeland A."/>
            <person name="Hainaut M."/>
            <person name="Haridas S."/>
            <person name="Labutti K."/>
            <person name="Lindquist E."/>
            <person name="Lipzen A."/>
            <person name="Khouja H.-R."/>
            <person name="Murat C."/>
            <person name="Ohm R."/>
            <person name="Olson A."/>
            <person name="Spatafora J."/>
            <person name="Veneault-Fourrey C."/>
            <person name="Henrissat B."/>
            <person name="Grigoriev I."/>
            <person name="Martin F."/>
            <person name="Perotto S."/>
        </authorList>
    </citation>
    <scope>NUCLEOTIDE SEQUENCE [LARGE SCALE GENOMIC DNA]</scope>
    <source>
        <strain evidence="2 3">UAMH 7357</strain>
    </source>
</reference>
<feature type="non-terminal residue" evidence="2">
    <location>
        <position position="80"/>
    </location>
</feature>
<dbReference type="OrthoDB" id="2157530at2759"/>